<dbReference type="PROSITE" id="PS51257">
    <property type="entry name" value="PROKAR_LIPOPROTEIN"/>
    <property type="match status" value="1"/>
</dbReference>
<feature type="domain" description="PPIase cyclophilin-type" evidence="6">
    <location>
        <begin position="74"/>
        <end position="256"/>
    </location>
</feature>
<dbReference type="RefSeq" id="WP_051456659.1">
    <property type="nucleotide sequence ID" value="NZ_ATAX01000028.1"/>
</dbReference>
<dbReference type="PROSITE" id="PS50072">
    <property type="entry name" value="CSA_PPIASE_2"/>
    <property type="match status" value="2"/>
</dbReference>
<dbReference type="EC" id="5.2.1.8" evidence="2"/>
<evidence type="ECO:0000256" key="5">
    <source>
        <dbReference type="SAM" id="SignalP"/>
    </source>
</evidence>
<dbReference type="PROSITE" id="PS00170">
    <property type="entry name" value="CSA_PPIASE_1"/>
    <property type="match status" value="1"/>
</dbReference>
<dbReference type="PATRIC" id="fig|1341157.4.peg.2486"/>
<feature type="signal peptide" evidence="5">
    <location>
        <begin position="1"/>
        <end position="15"/>
    </location>
</feature>
<dbReference type="InterPro" id="IPR020892">
    <property type="entry name" value="Cyclophilin-type_PPIase_CS"/>
</dbReference>
<evidence type="ECO:0000313" key="7">
    <source>
        <dbReference type="EMBL" id="EWM53003.1"/>
    </source>
</evidence>
<evidence type="ECO:0000256" key="4">
    <source>
        <dbReference type="ARBA" id="ARBA00023235"/>
    </source>
</evidence>
<accession>W7UGD8</accession>
<comment type="function">
    <text evidence="1">PPIases accelerate the folding of proteins. It catalyzes the cis-trans isomerization of proline imidic peptide bonds in oligopeptides.</text>
</comment>
<dbReference type="InterPro" id="IPR044666">
    <property type="entry name" value="Cyclophilin_A-like"/>
</dbReference>
<feature type="domain" description="PPIase cyclophilin-type" evidence="6">
    <location>
        <begin position="312"/>
        <end position="485"/>
    </location>
</feature>
<dbReference type="EMBL" id="ATAX01000028">
    <property type="protein sequence ID" value="EWM53003.1"/>
    <property type="molecule type" value="Genomic_DNA"/>
</dbReference>
<gene>
    <name evidence="7" type="ORF">RF007C_15435</name>
</gene>
<dbReference type="Proteomes" id="UP000019365">
    <property type="component" value="Unassembled WGS sequence"/>
</dbReference>
<dbReference type="InterPro" id="IPR029000">
    <property type="entry name" value="Cyclophilin-like_dom_sf"/>
</dbReference>
<evidence type="ECO:0000256" key="2">
    <source>
        <dbReference type="ARBA" id="ARBA00013194"/>
    </source>
</evidence>
<keyword evidence="8" id="KW-1185">Reference proteome</keyword>
<evidence type="ECO:0000256" key="3">
    <source>
        <dbReference type="ARBA" id="ARBA00023110"/>
    </source>
</evidence>
<dbReference type="GO" id="GO:0006457">
    <property type="term" value="P:protein folding"/>
    <property type="evidence" value="ECO:0007669"/>
    <property type="project" value="InterPro"/>
</dbReference>
<evidence type="ECO:0000256" key="1">
    <source>
        <dbReference type="ARBA" id="ARBA00002388"/>
    </source>
</evidence>
<dbReference type="InterPro" id="IPR002130">
    <property type="entry name" value="Cyclophilin-type_PPIase_dom"/>
</dbReference>
<keyword evidence="3" id="KW-0697">Rotamase</keyword>
<protein>
    <recommendedName>
        <fullName evidence="2">peptidylprolyl isomerase</fullName>
        <ecNumber evidence="2">5.2.1.8</ecNumber>
    </recommendedName>
</protein>
<dbReference type="OrthoDB" id="9807797at2"/>
<keyword evidence="5" id="KW-0732">Signal</keyword>
<dbReference type="Gene3D" id="2.40.100.10">
    <property type="entry name" value="Cyclophilin-like"/>
    <property type="match status" value="2"/>
</dbReference>
<proteinExistence type="predicted"/>
<keyword evidence="4" id="KW-0413">Isomerase</keyword>
<sequence length="501" mass="54465">MLGKMLAGAVCTAVAASALVSCTDKKGGSATEKSSLSVTEEAVTTTEQATTQSPTVENVDIANFTDPEKGDTIIEMDIKDYGIVKFRLFPEYADKGVENFVELAKKGYYDGLKFHRVISDFMIQGGDPLGNGTGGESIWGGKFDGGTNPHLIHAAGALAYANRGSTSTDGSQFYVVTGTVYTDSKLDELAAKGYVLTDNAREVYKTAGGAPWLDGSYTVFGQVIDGLDVIFRIQNVSVDPQNDSPLKDVVINSVKVGEYNGEDIHWYISEYEAFDPEAIKEASAKDSIDIKNFTAPREGETIVTMKVKGYDGEIKIKLFPEYAEKGVESFITLAQQGYYDNLIFHKVRKDKLVETGDPTGEGTGGSSIFEKGYEADADPHLINAAGAVAYANEGSTNTNGSRFFIVTGEKLDEKELKELEDGGYALTDDEKKIYSEYGGLPWFDGSYTVFGQVFDGLDIVFDIQNAETDSSGKPLKDIVVEKMTVTTYGNEEIHWNISDYK</sequence>
<dbReference type="PRINTS" id="PR00153">
    <property type="entry name" value="CSAPPISMRASE"/>
</dbReference>
<organism evidence="7 8">
    <name type="scientific">Ruminococcus flavefaciens 007c</name>
    <dbReference type="NCBI Taxonomy" id="1341157"/>
    <lineage>
        <taxon>Bacteria</taxon>
        <taxon>Bacillati</taxon>
        <taxon>Bacillota</taxon>
        <taxon>Clostridia</taxon>
        <taxon>Eubacteriales</taxon>
        <taxon>Oscillospiraceae</taxon>
        <taxon>Ruminococcus</taxon>
    </lineage>
</organism>
<name>W7UGD8_RUMFL</name>
<dbReference type="PANTHER" id="PTHR45625">
    <property type="entry name" value="PEPTIDYL-PROLYL CIS-TRANS ISOMERASE-RELATED"/>
    <property type="match status" value="1"/>
</dbReference>
<dbReference type="AlphaFoldDB" id="W7UGD8"/>
<comment type="caution">
    <text evidence="7">The sequence shown here is derived from an EMBL/GenBank/DDBJ whole genome shotgun (WGS) entry which is preliminary data.</text>
</comment>
<dbReference type="PANTHER" id="PTHR45625:SF4">
    <property type="entry name" value="PEPTIDYLPROLYL ISOMERASE DOMAIN AND WD REPEAT-CONTAINING PROTEIN 1"/>
    <property type="match status" value="1"/>
</dbReference>
<evidence type="ECO:0000259" key="6">
    <source>
        <dbReference type="PROSITE" id="PS50072"/>
    </source>
</evidence>
<dbReference type="eggNOG" id="COG0652">
    <property type="taxonomic scope" value="Bacteria"/>
</dbReference>
<dbReference type="Pfam" id="PF00160">
    <property type="entry name" value="Pro_isomerase"/>
    <property type="match status" value="2"/>
</dbReference>
<feature type="chain" id="PRO_5039263201" description="peptidylprolyl isomerase" evidence="5">
    <location>
        <begin position="16"/>
        <end position="501"/>
    </location>
</feature>
<dbReference type="GO" id="GO:0003755">
    <property type="term" value="F:peptidyl-prolyl cis-trans isomerase activity"/>
    <property type="evidence" value="ECO:0007669"/>
    <property type="project" value="UniProtKB-KW"/>
</dbReference>
<reference evidence="7 8" key="1">
    <citation type="journal article" date="2014" name="PLoS ONE">
        <title>Rumen cellulosomics: divergent fiber-degrading strategies revealed by comparative genome-wide analysis of six ruminococcal strains.</title>
        <authorList>
            <person name="Dassa B."/>
            <person name="Borovok I."/>
            <person name="Ruimy-Israeli V."/>
            <person name="Lamed R."/>
            <person name="Flint H.J."/>
            <person name="Duncan S.H."/>
            <person name="Henrissat B."/>
            <person name="Coutinho P."/>
            <person name="Morrison M."/>
            <person name="Mosoni P."/>
            <person name="Yeoman C.J."/>
            <person name="White B.A."/>
            <person name="Bayer E.A."/>
        </authorList>
    </citation>
    <scope>NUCLEOTIDE SEQUENCE [LARGE SCALE GENOMIC DNA]</scope>
    <source>
        <strain evidence="7 8">007c</strain>
    </source>
</reference>
<evidence type="ECO:0000313" key="8">
    <source>
        <dbReference type="Proteomes" id="UP000019365"/>
    </source>
</evidence>
<dbReference type="SUPFAM" id="SSF50891">
    <property type="entry name" value="Cyclophilin-like"/>
    <property type="match status" value="2"/>
</dbReference>